<organism evidence="10 11">
    <name type="scientific">Cytospora paraplurivora</name>
    <dbReference type="NCBI Taxonomy" id="2898453"/>
    <lineage>
        <taxon>Eukaryota</taxon>
        <taxon>Fungi</taxon>
        <taxon>Dikarya</taxon>
        <taxon>Ascomycota</taxon>
        <taxon>Pezizomycotina</taxon>
        <taxon>Sordariomycetes</taxon>
        <taxon>Sordariomycetidae</taxon>
        <taxon>Diaporthales</taxon>
        <taxon>Cytosporaceae</taxon>
        <taxon>Cytospora</taxon>
    </lineage>
</organism>
<dbReference type="SUPFAM" id="SSF81340">
    <property type="entry name" value="Clc chloride channel"/>
    <property type="match status" value="1"/>
</dbReference>
<keyword evidence="11" id="KW-1185">Reference proteome</keyword>
<evidence type="ECO:0000256" key="5">
    <source>
        <dbReference type="ARBA" id="ARBA00023065"/>
    </source>
</evidence>
<name>A0AAN9U5C6_9PEZI</name>
<evidence type="ECO:0000313" key="10">
    <source>
        <dbReference type="EMBL" id="KAK7739641.1"/>
    </source>
</evidence>
<dbReference type="AlphaFoldDB" id="A0AAN9U5C6"/>
<evidence type="ECO:0000256" key="2">
    <source>
        <dbReference type="ARBA" id="ARBA00022448"/>
    </source>
</evidence>
<dbReference type="GO" id="GO:0005886">
    <property type="term" value="C:plasma membrane"/>
    <property type="evidence" value="ECO:0007669"/>
    <property type="project" value="TreeGrafter"/>
</dbReference>
<keyword evidence="3 9" id="KW-0812">Transmembrane</keyword>
<sequence>METTPDDERQALLRSPSHSTSYESFSCPPAPTRAPSFSASSFTDAHSHVSSETTVTSSGSASGPKSKPWLANRAAQARRWLSNVCSCGRGDIQWYKGYGVIQRMQHTLRLPTRLVHAVLVVLVGLATAVVAYVVDMGESHLFDWKFGLCASDWTATKTLYSDCPSWRTWSQIAHVSDAKFSGFNFTIFLASGLILALLSHVLTLFAPARPSRYRDGDRDGDGNGRREDTARFKPGSPAAGSGVSDVKQAFIAGSVNLGGDSTPWTARTLVLKTIGLVFSTSSGLNVGKEGPYIHLSAAAANLLSSWPWVRAHTRMSTHKVLCIGAAAGMAAAFSTPVAGLIFVMEDFGQSMTAGLLMPLLGGGVVAVVALAGLGPYGSGRAVPWEVRYPPRATYSWSPGEFALFVAVGAAAGVLGAIFIIAVRSWSRQRRRLPLVPQHPALDVSLVAIATVCSTFWNQDIRCGTAELLSRLAESTATEGQVAAAQDLVPLGVGLLVRVALTVITFGLEVPQGIYMPSMAMGAMLGRFIGHAGLVLAAPTMFATQPAVYAMAGAGAVMAATTRMQLTIMALVFETTRSWEFFLPMAVSICTARAVAARLEPQSIYQLAADLQGRTSLVTLLGSSTVQVKDVWEPRSAERAAPPLYLGPSFAPEPVYALRRLLGASIVRGASHIPVLKDGQRFVGCVSVQSVCEALQPLADSASVVLYYVPVSETLRMSVVGGADEVGNNDGDDGDDDQCEPMPSDPLVASHVGFALQQPPVFAPCSTLSSIHAYLSRSDSAFVCVTERGVFWAVVTRQVLAEWAMGEL</sequence>
<proteinExistence type="predicted"/>
<feature type="transmembrane region" description="Helical" evidence="9">
    <location>
        <begin position="355"/>
        <end position="376"/>
    </location>
</feature>
<evidence type="ECO:0000256" key="4">
    <source>
        <dbReference type="ARBA" id="ARBA00022989"/>
    </source>
</evidence>
<dbReference type="PANTHER" id="PTHR45711:SF3">
    <property type="entry name" value="CLC CHANNEL"/>
    <property type="match status" value="1"/>
</dbReference>
<feature type="transmembrane region" description="Helical" evidence="9">
    <location>
        <begin position="401"/>
        <end position="422"/>
    </location>
</feature>
<keyword evidence="4 9" id="KW-1133">Transmembrane helix</keyword>
<reference evidence="10 11" key="1">
    <citation type="journal article" date="2023" name="PLoS ONE">
        <title>Cytospora paraplurivora sp. nov. isolated from orchards with fruit tree decline syndrome in Ontario, Canada.</title>
        <authorList>
            <person name="Ilyukhin E."/>
            <person name="Nguyen H.D.T."/>
            <person name="Castle A.J."/>
            <person name="Ellouze W."/>
        </authorList>
    </citation>
    <scope>NUCLEOTIDE SEQUENCE [LARGE SCALE GENOMIC DNA]</scope>
    <source>
        <strain evidence="10 11">FDS-564</strain>
    </source>
</reference>
<evidence type="ECO:0000256" key="7">
    <source>
        <dbReference type="ARBA" id="ARBA00023214"/>
    </source>
</evidence>
<dbReference type="Proteomes" id="UP001320245">
    <property type="component" value="Unassembled WGS sequence"/>
</dbReference>
<feature type="region of interest" description="Disordered" evidence="8">
    <location>
        <begin position="1"/>
        <end position="40"/>
    </location>
</feature>
<feature type="transmembrane region" description="Helical" evidence="9">
    <location>
        <begin position="114"/>
        <end position="134"/>
    </location>
</feature>
<keyword evidence="7" id="KW-0868">Chloride</keyword>
<dbReference type="GO" id="GO:0005794">
    <property type="term" value="C:Golgi apparatus"/>
    <property type="evidence" value="ECO:0007669"/>
    <property type="project" value="TreeGrafter"/>
</dbReference>
<comment type="subcellular location">
    <subcellularLocation>
        <location evidence="1">Membrane</location>
        <topology evidence="1">Multi-pass membrane protein</topology>
    </subcellularLocation>
</comment>
<dbReference type="Pfam" id="PF00654">
    <property type="entry name" value="Voltage_CLC"/>
    <property type="match status" value="1"/>
</dbReference>
<feature type="compositionally biased region" description="Basic and acidic residues" evidence="8">
    <location>
        <begin position="1"/>
        <end position="11"/>
    </location>
</feature>
<feature type="compositionally biased region" description="Basic and acidic residues" evidence="8">
    <location>
        <begin position="212"/>
        <end position="231"/>
    </location>
</feature>
<evidence type="ECO:0000256" key="9">
    <source>
        <dbReference type="SAM" id="Phobius"/>
    </source>
</evidence>
<protein>
    <recommendedName>
        <fullName evidence="12">Chloride channel protein</fullName>
    </recommendedName>
</protein>
<dbReference type="InterPro" id="IPR014743">
    <property type="entry name" value="Cl-channel_core"/>
</dbReference>
<dbReference type="InterPro" id="IPR001807">
    <property type="entry name" value="ClC"/>
</dbReference>
<accession>A0AAN9U5C6</accession>
<gene>
    <name evidence="10" type="ORF">SLS53_005608</name>
</gene>
<keyword evidence="5" id="KW-0406">Ion transport</keyword>
<evidence type="ECO:0000313" key="11">
    <source>
        <dbReference type="Proteomes" id="UP001320245"/>
    </source>
</evidence>
<keyword evidence="2" id="KW-0813">Transport</keyword>
<dbReference type="EMBL" id="JAJSPL020000022">
    <property type="protein sequence ID" value="KAK7739641.1"/>
    <property type="molecule type" value="Genomic_DNA"/>
</dbReference>
<dbReference type="GO" id="GO:0005247">
    <property type="term" value="F:voltage-gated chloride channel activity"/>
    <property type="evidence" value="ECO:0007669"/>
    <property type="project" value="TreeGrafter"/>
</dbReference>
<dbReference type="Gene3D" id="1.10.3080.10">
    <property type="entry name" value="Clc chloride channel"/>
    <property type="match status" value="1"/>
</dbReference>
<evidence type="ECO:0000256" key="8">
    <source>
        <dbReference type="SAM" id="MobiDB-lite"/>
    </source>
</evidence>
<feature type="region of interest" description="Disordered" evidence="8">
    <location>
        <begin position="212"/>
        <end position="243"/>
    </location>
</feature>
<dbReference type="PRINTS" id="PR00762">
    <property type="entry name" value="CLCHANNEL"/>
</dbReference>
<keyword evidence="6 9" id="KW-0472">Membrane</keyword>
<comment type="caution">
    <text evidence="10">The sequence shown here is derived from an EMBL/GenBank/DDBJ whole genome shotgun (WGS) entry which is preliminary data.</text>
</comment>
<evidence type="ECO:0000256" key="6">
    <source>
        <dbReference type="ARBA" id="ARBA00023136"/>
    </source>
</evidence>
<dbReference type="GO" id="GO:0005769">
    <property type="term" value="C:early endosome"/>
    <property type="evidence" value="ECO:0007669"/>
    <property type="project" value="TreeGrafter"/>
</dbReference>
<feature type="transmembrane region" description="Helical" evidence="9">
    <location>
        <begin position="185"/>
        <end position="206"/>
    </location>
</feature>
<feature type="transmembrane region" description="Helical" evidence="9">
    <location>
        <begin position="321"/>
        <end position="343"/>
    </location>
</feature>
<evidence type="ECO:0000256" key="3">
    <source>
        <dbReference type="ARBA" id="ARBA00022692"/>
    </source>
</evidence>
<evidence type="ECO:0008006" key="12">
    <source>
        <dbReference type="Google" id="ProtNLM"/>
    </source>
</evidence>
<evidence type="ECO:0000256" key="1">
    <source>
        <dbReference type="ARBA" id="ARBA00004141"/>
    </source>
</evidence>
<dbReference type="PANTHER" id="PTHR45711">
    <property type="entry name" value="CHLORIDE CHANNEL PROTEIN"/>
    <property type="match status" value="1"/>
</dbReference>